<dbReference type="Pfam" id="PF00324">
    <property type="entry name" value="AA_permease"/>
    <property type="match status" value="1"/>
</dbReference>
<dbReference type="PANTHER" id="PTHR42770">
    <property type="entry name" value="AMINO ACID TRANSPORTER-RELATED"/>
    <property type="match status" value="1"/>
</dbReference>
<dbReference type="EMBL" id="CADCVF010000013">
    <property type="protein sequence ID" value="CAA9447576.1"/>
    <property type="molecule type" value="Genomic_DNA"/>
</dbReference>
<evidence type="ECO:0000256" key="3">
    <source>
        <dbReference type="ARBA" id="ARBA00022989"/>
    </source>
</evidence>
<feature type="transmembrane region" description="Helical" evidence="5">
    <location>
        <begin position="304"/>
        <end position="329"/>
    </location>
</feature>
<dbReference type="InterPro" id="IPR050367">
    <property type="entry name" value="APC_superfamily"/>
</dbReference>
<dbReference type="AlphaFoldDB" id="A0A6J4QNZ1"/>
<accession>A0A6J4QNZ1</accession>
<proteinExistence type="predicted"/>
<feature type="transmembrane region" description="Helical" evidence="5">
    <location>
        <begin position="167"/>
        <end position="189"/>
    </location>
</feature>
<evidence type="ECO:0000259" key="6">
    <source>
        <dbReference type="Pfam" id="PF00324"/>
    </source>
</evidence>
<evidence type="ECO:0000256" key="1">
    <source>
        <dbReference type="ARBA" id="ARBA00004141"/>
    </source>
</evidence>
<dbReference type="InterPro" id="IPR004841">
    <property type="entry name" value="AA-permease/SLC12A_dom"/>
</dbReference>
<feature type="transmembrane region" description="Helical" evidence="5">
    <location>
        <begin position="137"/>
        <end position="155"/>
    </location>
</feature>
<name>A0A6J4QNZ1_9ACTN</name>
<feature type="transmembrane region" description="Helical" evidence="5">
    <location>
        <begin position="249"/>
        <end position="272"/>
    </location>
</feature>
<dbReference type="Gene3D" id="1.20.1740.10">
    <property type="entry name" value="Amino acid/polyamine transporter I"/>
    <property type="match status" value="1"/>
</dbReference>
<reference evidence="7" key="1">
    <citation type="submission" date="2020-02" db="EMBL/GenBank/DDBJ databases">
        <authorList>
            <person name="Meier V. D."/>
        </authorList>
    </citation>
    <scope>NUCLEOTIDE SEQUENCE</scope>
    <source>
        <strain evidence="7">AVDCRST_MAG58</strain>
    </source>
</reference>
<sequence>MTTEAGGTESPHLRRELHLWEAVGISLALMAPSMAANINPQGTADTGVGRAVPLAFALATIGVLLIAWTFVRLTQRFNHAGSVYGFVGATLGPRAGVISGWALMGTYTFYGVVTSTAAGIFGADFLDSLGIWTNQPGWAPFVVGGVALAGVWALAASKIRGGTRVLLVIEATTVALILIVSVVILIRLATGTAPNGNTLDFSVFTIPAGAGTSAVFLGVVFGFLSFAGFEAAATLGEEAQEPRRDIPRAILGVAIFGGLYYVFVTAIEVMGFGTDARGVENFIASDSLLGDLGSQFVAGWVGELITIGAAISAFGCALACIVGATRLLYALSRDEVGPAPLGTVSSRSGVPARSTATVAIGAYAIIALGWLVFGVAPFDLFVASGTIGTLILLLVYALATIGAAKLLFLSGERQVAAWEVVVPFLALVVIGYTLFRNVYPYPAGALAWYPIIAAVWVIVGIILTFVRNAATQQAGERMMAEEGLTTGGGSRTQG</sequence>
<keyword evidence="3 5" id="KW-1133">Transmembrane helix</keyword>
<keyword evidence="2 5" id="KW-0812">Transmembrane</keyword>
<keyword evidence="4 5" id="KW-0472">Membrane</keyword>
<dbReference type="PIRSF" id="PIRSF006060">
    <property type="entry name" value="AA_transporter"/>
    <property type="match status" value="1"/>
</dbReference>
<feature type="transmembrane region" description="Helical" evidence="5">
    <location>
        <begin position="350"/>
        <end position="373"/>
    </location>
</feature>
<feature type="transmembrane region" description="Helical" evidence="5">
    <location>
        <begin position="51"/>
        <end position="71"/>
    </location>
</feature>
<feature type="transmembrane region" description="Helical" evidence="5">
    <location>
        <begin position="415"/>
        <end position="435"/>
    </location>
</feature>
<feature type="transmembrane region" description="Helical" evidence="5">
    <location>
        <begin position="447"/>
        <end position="470"/>
    </location>
</feature>
<feature type="transmembrane region" description="Helical" evidence="5">
    <location>
        <begin position="19"/>
        <end position="39"/>
    </location>
</feature>
<gene>
    <name evidence="7" type="ORF">AVDCRST_MAG58-573</name>
</gene>
<dbReference type="GO" id="GO:0055085">
    <property type="term" value="P:transmembrane transport"/>
    <property type="evidence" value="ECO:0007669"/>
    <property type="project" value="InterPro"/>
</dbReference>
<evidence type="ECO:0000256" key="5">
    <source>
        <dbReference type="SAM" id="Phobius"/>
    </source>
</evidence>
<feature type="transmembrane region" description="Helical" evidence="5">
    <location>
        <begin position="201"/>
        <end position="229"/>
    </location>
</feature>
<comment type="subcellular location">
    <subcellularLocation>
        <location evidence="1">Membrane</location>
        <topology evidence="1">Multi-pass membrane protein</topology>
    </subcellularLocation>
</comment>
<protein>
    <submittedName>
        <fullName evidence="7">Uncharacterized amino acid permease, GabP family</fullName>
    </submittedName>
</protein>
<feature type="transmembrane region" description="Helical" evidence="5">
    <location>
        <begin position="385"/>
        <end position="408"/>
    </location>
</feature>
<evidence type="ECO:0000256" key="4">
    <source>
        <dbReference type="ARBA" id="ARBA00023136"/>
    </source>
</evidence>
<dbReference type="PANTHER" id="PTHR42770:SF7">
    <property type="entry name" value="MEMBRANE PROTEIN"/>
    <property type="match status" value="1"/>
</dbReference>
<evidence type="ECO:0000256" key="2">
    <source>
        <dbReference type="ARBA" id="ARBA00022692"/>
    </source>
</evidence>
<dbReference type="GO" id="GO:0016020">
    <property type="term" value="C:membrane"/>
    <property type="evidence" value="ECO:0007669"/>
    <property type="project" value="UniProtKB-SubCell"/>
</dbReference>
<evidence type="ECO:0000313" key="7">
    <source>
        <dbReference type="EMBL" id="CAA9447576.1"/>
    </source>
</evidence>
<organism evidence="7">
    <name type="scientific">uncultured Rubrobacteraceae bacterium</name>
    <dbReference type="NCBI Taxonomy" id="349277"/>
    <lineage>
        <taxon>Bacteria</taxon>
        <taxon>Bacillati</taxon>
        <taxon>Actinomycetota</taxon>
        <taxon>Rubrobacteria</taxon>
        <taxon>Rubrobacterales</taxon>
        <taxon>Rubrobacteraceae</taxon>
        <taxon>environmental samples</taxon>
    </lineage>
</organism>
<feature type="domain" description="Amino acid permease/ SLC12A" evidence="6">
    <location>
        <begin position="42"/>
        <end position="417"/>
    </location>
</feature>